<protein>
    <submittedName>
        <fullName evidence="2">Methyltransferase type 11</fullName>
    </submittedName>
</protein>
<keyword evidence="2" id="KW-0489">Methyltransferase</keyword>
<dbReference type="InterPro" id="IPR029063">
    <property type="entry name" value="SAM-dependent_MTases_sf"/>
</dbReference>
<gene>
    <name evidence="2" type="ORF">C2E21_0245</name>
</gene>
<evidence type="ECO:0000313" key="3">
    <source>
        <dbReference type="Proteomes" id="UP000239899"/>
    </source>
</evidence>
<evidence type="ECO:0000259" key="1">
    <source>
        <dbReference type="Pfam" id="PF08241"/>
    </source>
</evidence>
<sequence length="361" mass="40353">MGKARESERLARALRGAGLGALTLLLGLWALSGAGGGRRYESGIDFDGREDESAGGSYVPFGAVRTEGTRRPLRPLEMCSWETALEGSQFDDEVESDGFPTRYERLVWTDHKPLEDVTCPVCGMQKQTVRFVGSDLREEGKCSHCGSYNRLRQLADIILPEASRLTGHKLQALQDLVHTNLRILNTQCQGVLHTVLKRAPGYVCSEYINSDIPAGQVIEHIRHEDLQRTTFKDEVFDLVVSTDLMSRIPRPYQGFHELRRILRPGGAHIFTVPFSPGDYHDQIRAVVEDGKLVHWALPPIYQGDHLHPKGVLMFTIFGREMADKLCMLGYNTTVHHLHNAAHGIIGDNAWVVSTVKNTEHP</sequence>
<dbReference type="Pfam" id="PF08241">
    <property type="entry name" value="Methyltransf_11"/>
    <property type="match status" value="1"/>
</dbReference>
<proteinExistence type="predicted"/>
<dbReference type="Gene3D" id="3.40.50.150">
    <property type="entry name" value="Vaccinia Virus protein VP39"/>
    <property type="match status" value="1"/>
</dbReference>
<dbReference type="Proteomes" id="UP000239899">
    <property type="component" value="Unassembled WGS sequence"/>
</dbReference>
<organism evidence="2 3">
    <name type="scientific">Chlorella sorokiniana</name>
    <name type="common">Freshwater green alga</name>
    <dbReference type="NCBI Taxonomy" id="3076"/>
    <lineage>
        <taxon>Eukaryota</taxon>
        <taxon>Viridiplantae</taxon>
        <taxon>Chlorophyta</taxon>
        <taxon>core chlorophytes</taxon>
        <taxon>Trebouxiophyceae</taxon>
        <taxon>Chlorellales</taxon>
        <taxon>Chlorellaceae</taxon>
        <taxon>Chlorella clade</taxon>
        <taxon>Chlorella</taxon>
    </lineage>
</organism>
<dbReference type="GO" id="GO:0032259">
    <property type="term" value="P:methylation"/>
    <property type="evidence" value="ECO:0007669"/>
    <property type="project" value="UniProtKB-KW"/>
</dbReference>
<dbReference type="GO" id="GO:0008757">
    <property type="term" value="F:S-adenosylmethionine-dependent methyltransferase activity"/>
    <property type="evidence" value="ECO:0007669"/>
    <property type="project" value="InterPro"/>
</dbReference>
<reference evidence="2 3" key="1">
    <citation type="journal article" date="2018" name="Plant J.">
        <title>Genome sequences of Chlorella sorokiniana UTEX 1602 and Micractinium conductrix SAG 241.80: implications to maltose excretion by a green alga.</title>
        <authorList>
            <person name="Arriola M.B."/>
            <person name="Velmurugan N."/>
            <person name="Zhang Y."/>
            <person name="Plunkett M.H."/>
            <person name="Hondzo H."/>
            <person name="Barney B.M."/>
        </authorList>
    </citation>
    <scope>NUCLEOTIDE SEQUENCE [LARGE SCALE GENOMIC DNA]</scope>
    <source>
        <strain evidence="3">UTEX 1602</strain>
    </source>
</reference>
<dbReference type="SUPFAM" id="SSF53335">
    <property type="entry name" value="S-adenosyl-L-methionine-dependent methyltransferases"/>
    <property type="match status" value="1"/>
</dbReference>
<dbReference type="EMBL" id="LHPG02000001">
    <property type="protein sequence ID" value="PRW61395.1"/>
    <property type="molecule type" value="Genomic_DNA"/>
</dbReference>
<dbReference type="InterPro" id="IPR013216">
    <property type="entry name" value="Methyltransf_11"/>
</dbReference>
<comment type="caution">
    <text evidence="2">The sequence shown here is derived from an EMBL/GenBank/DDBJ whole genome shotgun (WGS) entry which is preliminary data.</text>
</comment>
<keyword evidence="2" id="KW-0808">Transferase</keyword>
<dbReference type="AlphaFoldDB" id="A0A2P6U502"/>
<evidence type="ECO:0000313" key="2">
    <source>
        <dbReference type="EMBL" id="PRW61395.1"/>
    </source>
</evidence>
<accession>A0A2P6U502</accession>
<name>A0A2P6U502_CHLSO</name>
<dbReference type="OrthoDB" id="406352at2759"/>
<keyword evidence="3" id="KW-1185">Reference proteome</keyword>
<feature type="domain" description="Methyltransferase type 11" evidence="1">
    <location>
        <begin position="220"/>
        <end position="270"/>
    </location>
</feature>